<dbReference type="InterPro" id="IPR036188">
    <property type="entry name" value="FAD/NAD-bd_sf"/>
</dbReference>
<dbReference type="Gene3D" id="3.50.50.60">
    <property type="entry name" value="FAD/NAD(P)-binding domain"/>
    <property type="match status" value="2"/>
</dbReference>
<evidence type="ECO:0000313" key="6">
    <source>
        <dbReference type="Proteomes" id="UP000738349"/>
    </source>
</evidence>
<dbReference type="EMBL" id="JAGMUV010000003">
    <property type="protein sequence ID" value="KAH7165668.1"/>
    <property type="molecule type" value="Genomic_DNA"/>
</dbReference>
<name>A0A9P9JMK2_9HYPO</name>
<dbReference type="PANTHER" id="PTHR43563">
    <property type="entry name" value="AMINE OXIDASE"/>
    <property type="match status" value="1"/>
</dbReference>
<sequence length="522" mass="57480">MASDEQHFTSEGHQWTPQAGFLSGIPSIGVIKPASKGPSNKVHDVLVIGAGYAGLTALRDLTVAGHDVMLVEARDRIGGRTWSSNIDGYAFEMGGTWVHWNQPFVWRELARYGMSKDLEVSPVTGKGLDRARFVKPDGSSVDLSREEEFNTLDTAVRKFVNVDGQYGRLLIPFPHNPHFNAEDVARYDAMSFADRFAQIEHDVTPLQLQLLKTFLSVTSGGTMENSAFFEFLRWWALNNYDLRGLSELCLTYKLRDGQSALARQLFDDAVATGHLTYRFGAPVASVTDPAGDGPVEVRTRAGETFRARRVVATVPLNVLNDISWSPPLLAGKRKAAAQGHVNHCTKVHAEVANPDLRSFTGYHWEGPLSWTFGDGITPAGNTHLVCFGPSYPGIQLKPASDAGRGALAAVKAFAPSEMADVRRLVFHDWNEDEFAKGTWEFLAPGMATNYLDDLRRRQGRVLFASADWAMGWRGFIDGAIEDGANAAMELALEFRAAKEGQQPDRNAGKRVLHNFLMAGWPS</sequence>
<proteinExistence type="inferred from homology"/>
<dbReference type="Proteomes" id="UP000738349">
    <property type="component" value="Unassembled WGS sequence"/>
</dbReference>
<dbReference type="AlphaFoldDB" id="A0A9P9JMK2"/>
<dbReference type="InterPro" id="IPR002937">
    <property type="entry name" value="Amino_oxidase"/>
</dbReference>
<dbReference type="Gene3D" id="3.90.660.10">
    <property type="match status" value="2"/>
</dbReference>
<comment type="similarity">
    <text evidence="1">Belongs to the flavin monoamine oxidase family.</text>
</comment>
<evidence type="ECO:0000313" key="5">
    <source>
        <dbReference type="EMBL" id="KAH7165668.1"/>
    </source>
</evidence>
<dbReference type="GO" id="GO:0097621">
    <property type="term" value="F:monoamine oxidase activity"/>
    <property type="evidence" value="ECO:0007669"/>
    <property type="project" value="UniProtKB-EC"/>
</dbReference>
<feature type="domain" description="Amine oxidase" evidence="4">
    <location>
        <begin position="53"/>
        <end position="490"/>
    </location>
</feature>
<dbReference type="OrthoDB" id="7777654at2759"/>
<accession>A0A9P9JMK2</accession>
<evidence type="ECO:0000256" key="1">
    <source>
        <dbReference type="ARBA" id="ARBA00005995"/>
    </source>
</evidence>
<evidence type="ECO:0000256" key="2">
    <source>
        <dbReference type="ARBA" id="ARBA00012804"/>
    </source>
</evidence>
<dbReference type="PANTHER" id="PTHR43563:SF1">
    <property type="entry name" value="AMINE OXIDASE [FLAVIN-CONTAINING] B"/>
    <property type="match status" value="1"/>
</dbReference>
<dbReference type="InterPro" id="IPR050703">
    <property type="entry name" value="Flavin_MAO"/>
</dbReference>
<dbReference type="EC" id="1.4.3.4" evidence="2"/>
<dbReference type="Pfam" id="PF01593">
    <property type="entry name" value="Amino_oxidase"/>
    <property type="match status" value="1"/>
</dbReference>
<organism evidence="5 6">
    <name type="scientific">Dactylonectria macrodidyma</name>
    <dbReference type="NCBI Taxonomy" id="307937"/>
    <lineage>
        <taxon>Eukaryota</taxon>
        <taxon>Fungi</taxon>
        <taxon>Dikarya</taxon>
        <taxon>Ascomycota</taxon>
        <taxon>Pezizomycotina</taxon>
        <taxon>Sordariomycetes</taxon>
        <taxon>Hypocreomycetidae</taxon>
        <taxon>Hypocreales</taxon>
        <taxon>Nectriaceae</taxon>
        <taxon>Dactylonectria</taxon>
    </lineage>
</organism>
<dbReference type="SUPFAM" id="SSF51905">
    <property type="entry name" value="FAD/NAD(P)-binding domain"/>
    <property type="match status" value="1"/>
</dbReference>
<evidence type="ECO:0000259" key="4">
    <source>
        <dbReference type="Pfam" id="PF01593"/>
    </source>
</evidence>
<comment type="catalytic activity">
    <reaction evidence="3">
        <text>a secondary aliphatic amine + O2 + H2O = a primary amine + an aldehyde + H2O2</text>
        <dbReference type="Rhea" id="RHEA:26414"/>
        <dbReference type="ChEBI" id="CHEBI:15377"/>
        <dbReference type="ChEBI" id="CHEBI:15379"/>
        <dbReference type="ChEBI" id="CHEBI:16240"/>
        <dbReference type="ChEBI" id="CHEBI:17478"/>
        <dbReference type="ChEBI" id="CHEBI:58855"/>
        <dbReference type="ChEBI" id="CHEBI:65296"/>
        <dbReference type="EC" id="1.4.3.4"/>
    </reaction>
</comment>
<keyword evidence="6" id="KW-1185">Reference proteome</keyword>
<gene>
    <name evidence="5" type="ORF">EDB81DRAFT_754401</name>
</gene>
<protein>
    <recommendedName>
        <fullName evidence="2">monoamine oxidase</fullName>
        <ecNumber evidence="2">1.4.3.4</ecNumber>
    </recommendedName>
</protein>
<reference evidence="5" key="1">
    <citation type="journal article" date="2021" name="Nat. Commun.">
        <title>Genetic determinants of endophytism in the Arabidopsis root mycobiome.</title>
        <authorList>
            <person name="Mesny F."/>
            <person name="Miyauchi S."/>
            <person name="Thiergart T."/>
            <person name="Pickel B."/>
            <person name="Atanasova L."/>
            <person name="Karlsson M."/>
            <person name="Huettel B."/>
            <person name="Barry K.W."/>
            <person name="Haridas S."/>
            <person name="Chen C."/>
            <person name="Bauer D."/>
            <person name="Andreopoulos W."/>
            <person name="Pangilinan J."/>
            <person name="LaButti K."/>
            <person name="Riley R."/>
            <person name="Lipzen A."/>
            <person name="Clum A."/>
            <person name="Drula E."/>
            <person name="Henrissat B."/>
            <person name="Kohler A."/>
            <person name="Grigoriev I.V."/>
            <person name="Martin F.M."/>
            <person name="Hacquard S."/>
        </authorList>
    </citation>
    <scope>NUCLEOTIDE SEQUENCE</scope>
    <source>
        <strain evidence="5">MPI-CAGE-AT-0147</strain>
    </source>
</reference>
<evidence type="ECO:0000256" key="3">
    <source>
        <dbReference type="ARBA" id="ARBA00048448"/>
    </source>
</evidence>
<comment type="caution">
    <text evidence="5">The sequence shown here is derived from an EMBL/GenBank/DDBJ whole genome shotgun (WGS) entry which is preliminary data.</text>
</comment>